<keyword evidence="4" id="KW-1185">Reference proteome</keyword>
<accession>A0A2G0CG55</accession>
<dbReference type="RefSeq" id="WP_099105573.1">
    <property type="nucleotide sequence ID" value="NZ_JAATJF010000002.1"/>
</dbReference>
<dbReference type="InterPro" id="IPR028098">
    <property type="entry name" value="Glyco_trans_4-like_N"/>
</dbReference>
<dbReference type="PANTHER" id="PTHR12526">
    <property type="entry name" value="GLYCOSYLTRANSFERASE"/>
    <property type="match status" value="1"/>
</dbReference>
<evidence type="ECO:0000313" key="4">
    <source>
        <dbReference type="Proteomes" id="UP000226437"/>
    </source>
</evidence>
<dbReference type="PANTHER" id="PTHR12526:SF595">
    <property type="entry name" value="BLL5217 PROTEIN"/>
    <property type="match status" value="1"/>
</dbReference>
<protein>
    <submittedName>
        <fullName evidence="3">Glycosyl transferase family 1</fullName>
    </submittedName>
</protein>
<organism evidence="3 4">
    <name type="scientific">Neolewinella marina</name>
    <dbReference type="NCBI Taxonomy" id="438751"/>
    <lineage>
        <taxon>Bacteria</taxon>
        <taxon>Pseudomonadati</taxon>
        <taxon>Bacteroidota</taxon>
        <taxon>Saprospiria</taxon>
        <taxon>Saprospirales</taxon>
        <taxon>Lewinellaceae</taxon>
        <taxon>Neolewinella</taxon>
    </lineage>
</organism>
<dbReference type="Proteomes" id="UP000226437">
    <property type="component" value="Unassembled WGS sequence"/>
</dbReference>
<evidence type="ECO:0000313" key="3">
    <source>
        <dbReference type="EMBL" id="PHK98956.1"/>
    </source>
</evidence>
<dbReference type="CDD" id="cd03802">
    <property type="entry name" value="GT4_AviGT4-like"/>
    <property type="match status" value="1"/>
</dbReference>
<sequence>MKIAVIAHLKFPISEPFHGGLEMHTHALVQQLMARGHEVTLFALPDSDPNFRTIAPPLQATDQLDDAKRFREEPVFGRDFINKFYAYSAVLRKIGQEPFDLVHNNSLHYLPLALGHTLHCPMVTTLHCPPFESLRAGVILASPYAGNHFVAVSQSLGREWAPDLQQYSVIPNGIAVDGWAFSPAATERTAFWFGRICPEKGPEYAIRAARLAGFRLRLAGSIYDQDYFDRTIAPELGGDVEYIGHLNHAEVCREAGRAAVGLFTSVWEEPFGLVLPELLACGTPVAAFDSGAAREILDERSGIIVPKCDVAALADALPKAAALNRAHCRQRVDHHFTFDQMIDRYEALYHQLVPGLYSTTAHRSPSVSVA</sequence>
<evidence type="ECO:0000259" key="1">
    <source>
        <dbReference type="Pfam" id="PF00534"/>
    </source>
</evidence>
<keyword evidence="3" id="KW-0808">Transferase</keyword>
<dbReference type="EMBL" id="PDLO01000002">
    <property type="protein sequence ID" value="PHK98956.1"/>
    <property type="molecule type" value="Genomic_DNA"/>
</dbReference>
<comment type="caution">
    <text evidence="3">The sequence shown here is derived from an EMBL/GenBank/DDBJ whole genome shotgun (WGS) entry which is preliminary data.</text>
</comment>
<name>A0A2G0CG55_9BACT</name>
<feature type="domain" description="Glycosyl transferase family 1" evidence="1">
    <location>
        <begin position="186"/>
        <end position="321"/>
    </location>
</feature>
<evidence type="ECO:0000259" key="2">
    <source>
        <dbReference type="Pfam" id="PF13439"/>
    </source>
</evidence>
<dbReference type="Gene3D" id="3.40.50.2000">
    <property type="entry name" value="Glycogen Phosphorylase B"/>
    <property type="match status" value="2"/>
</dbReference>
<dbReference type="SUPFAM" id="SSF53756">
    <property type="entry name" value="UDP-Glycosyltransferase/glycogen phosphorylase"/>
    <property type="match status" value="1"/>
</dbReference>
<dbReference type="Pfam" id="PF00534">
    <property type="entry name" value="Glycos_transf_1"/>
    <property type="match status" value="1"/>
</dbReference>
<gene>
    <name evidence="3" type="ORF">CGL56_05705</name>
</gene>
<dbReference type="InterPro" id="IPR001296">
    <property type="entry name" value="Glyco_trans_1"/>
</dbReference>
<proteinExistence type="predicted"/>
<dbReference type="Pfam" id="PF13439">
    <property type="entry name" value="Glyco_transf_4"/>
    <property type="match status" value="1"/>
</dbReference>
<dbReference type="GO" id="GO:0016757">
    <property type="term" value="F:glycosyltransferase activity"/>
    <property type="evidence" value="ECO:0007669"/>
    <property type="project" value="InterPro"/>
</dbReference>
<reference evidence="3 4" key="1">
    <citation type="submission" date="2017-10" db="EMBL/GenBank/DDBJ databases">
        <title>The draft genome sequence of Lewinella marina KCTC 32374.</title>
        <authorList>
            <person name="Wang K."/>
        </authorList>
    </citation>
    <scope>NUCLEOTIDE SEQUENCE [LARGE SCALE GENOMIC DNA]</scope>
    <source>
        <strain evidence="3 4">MKG-38</strain>
    </source>
</reference>
<dbReference type="OrthoDB" id="9801573at2"/>
<feature type="domain" description="Glycosyltransferase subfamily 4-like N-terminal" evidence="2">
    <location>
        <begin position="19"/>
        <end position="176"/>
    </location>
</feature>
<dbReference type="AlphaFoldDB" id="A0A2G0CG55"/>